<dbReference type="eggNOG" id="KOG1235">
    <property type="taxonomic scope" value="Eukaryota"/>
</dbReference>
<dbReference type="InParanoid" id="B7FX07"/>
<dbReference type="HOGENOM" id="CLU_006533_7_0_1"/>
<dbReference type="PaxDb" id="2850-Phatr45253"/>
<dbReference type="PROSITE" id="PS50011">
    <property type="entry name" value="PROTEIN_KINASE_DOM"/>
    <property type="match status" value="1"/>
</dbReference>
<name>B7FX07_PHATC</name>
<organism evidence="3 4">
    <name type="scientific">Phaeodactylum tricornutum (strain CCAP 1055/1)</name>
    <dbReference type="NCBI Taxonomy" id="556484"/>
    <lineage>
        <taxon>Eukaryota</taxon>
        <taxon>Sar</taxon>
        <taxon>Stramenopiles</taxon>
        <taxon>Ochrophyta</taxon>
        <taxon>Bacillariophyta</taxon>
        <taxon>Bacillariophyceae</taxon>
        <taxon>Bacillariophycidae</taxon>
        <taxon>Naviculales</taxon>
        <taxon>Phaeodactylaceae</taxon>
        <taxon>Phaeodactylum</taxon>
    </lineage>
</organism>
<protein>
    <recommendedName>
        <fullName evidence="2">Protein kinase domain-containing protein</fullName>
    </recommendedName>
</protein>
<reference evidence="4" key="2">
    <citation type="submission" date="2008-08" db="EMBL/GenBank/DDBJ databases">
        <authorList>
            <consortium name="Diatom Consortium"/>
            <person name="Grigoriev I."/>
            <person name="Grimwood J."/>
            <person name="Kuo A."/>
            <person name="Otillar R.P."/>
            <person name="Salamov A."/>
            <person name="Detter J.C."/>
            <person name="Lindquist E."/>
            <person name="Shapiro H."/>
            <person name="Lucas S."/>
            <person name="Glavina del Rio T."/>
            <person name="Pitluck S."/>
            <person name="Rokhsar D."/>
            <person name="Bowler C."/>
        </authorList>
    </citation>
    <scope>GENOME REANNOTATION</scope>
    <source>
        <strain evidence="4">CCAP 1055/1</strain>
    </source>
</reference>
<evidence type="ECO:0000313" key="3">
    <source>
        <dbReference type="EMBL" id="EEC49079.1"/>
    </source>
</evidence>
<dbReference type="EMBL" id="CM000609">
    <property type="protein sequence ID" value="EEC49079.1"/>
    <property type="molecule type" value="Genomic_DNA"/>
</dbReference>
<dbReference type="InterPro" id="IPR000719">
    <property type="entry name" value="Prot_kinase_dom"/>
</dbReference>
<accession>B7FX07</accession>
<dbReference type="AlphaFoldDB" id="B7FX07"/>
<gene>
    <name evidence="3" type="ORF">PHATRDRAFT_45253</name>
</gene>
<dbReference type="OrthoDB" id="427480at2759"/>
<dbReference type="SUPFAM" id="SSF56112">
    <property type="entry name" value="Protein kinase-like (PK-like)"/>
    <property type="match status" value="1"/>
</dbReference>
<comment type="similarity">
    <text evidence="1">Belongs to the protein kinase superfamily. ADCK protein kinase family.</text>
</comment>
<dbReference type="Pfam" id="PF03109">
    <property type="entry name" value="ABC1"/>
    <property type="match status" value="1"/>
</dbReference>
<evidence type="ECO:0000259" key="2">
    <source>
        <dbReference type="PROSITE" id="PS50011"/>
    </source>
</evidence>
<dbReference type="GO" id="GO:0004672">
    <property type="term" value="F:protein kinase activity"/>
    <property type="evidence" value="ECO:0007669"/>
    <property type="project" value="InterPro"/>
</dbReference>
<evidence type="ECO:0000256" key="1">
    <source>
        <dbReference type="ARBA" id="ARBA00009670"/>
    </source>
</evidence>
<dbReference type="CDD" id="cd05121">
    <property type="entry name" value="ABC1_ADCK3-like"/>
    <property type="match status" value="1"/>
</dbReference>
<dbReference type="GeneID" id="7200266"/>
<dbReference type="RefSeq" id="XP_002179256.1">
    <property type="nucleotide sequence ID" value="XM_002179220.1"/>
</dbReference>
<dbReference type="InterPro" id="IPR004147">
    <property type="entry name" value="ABC1_dom"/>
</dbReference>
<keyword evidence="4" id="KW-1185">Reference proteome</keyword>
<dbReference type="GO" id="GO:0005524">
    <property type="term" value="F:ATP binding"/>
    <property type="evidence" value="ECO:0007669"/>
    <property type="project" value="InterPro"/>
</dbReference>
<reference evidence="3 4" key="1">
    <citation type="journal article" date="2008" name="Nature">
        <title>The Phaeodactylum genome reveals the evolutionary history of diatom genomes.</title>
        <authorList>
            <person name="Bowler C."/>
            <person name="Allen A.E."/>
            <person name="Badger J.H."/>
            <person name="Grimwood J."/>
            <person name="Jabbari K."/>
            <person name="Kuo A."/>
            <person name="Maheswari U."/>
            <person name="Martens C."/>
            <person name="Maumus F."/>
            <person name="Otillar R.P."/>
            <person name="Rayko E."/>
            <person name="Salamov A."/>
            <person name="Vandepoele K."/>
            <person name="Beszteri B."/>
            <person name="Gruber A."/>
            <person name="Heijde M."/>
            <person name="Katinka M."/>
            <person name="Mock T."/>
            <person name="Valentin K."/>
            <person name="Verret F."/>
            <person name="Berges J.A."/>
            <person name="Brownlee C."/>
            <person name="Cadoret J.P."/>
            <person name="Chiovitti A."/>
            <person name="Choi C.J."/>
            <person name="Coesel S."/>
            <person name="De Martino A."/>
            <person name="Detter J.C."/>
            <person name="Durkin C."/>
            <person name="Falciatore A."/>
            <person name="Fournet J."/>
            <person name="Haruta M."/>
            <person name="Huysman M.J."/>
            <person name="Jenkins B.D."/>
            <person name="Jiroutova K."/>
            <person name="Jorgensen R.E."/>
            <person name="Joubert Y."/>
            <person name="Kaplan A."/>
            <person name="Kroger N."/>
            <person name="Kroth P.G."/>
            <person name="La Roche J."/>
            <person name="Lindquist E."/>
            <person name="Lommer M."/>
            <person name="Martin-Jezequel V."/>
            <person name="Lopez P.J."/>
            <person name="Lucas S."/>
            <person name="Mangogna M."/>
            <person name="McGinnis K."/>
            <person name="Medlin L.K."/>
            <person name="Montsant A."/>
            <person name="Oudot-Le Secq M.P."/>
            <person name="Napoli C."/>
            <person name="Obornik M."/>
            <person name="Parker M.S."/>
            <person name="Petit J.L."/>
            <person name="Porcel B.M."/>
            <person name="Poulsen N."/>
            <person name="Robison M."/>
            <person name="Rychlewski L."/>
            <person name="Rynearson T.A."/>
            <person name="Schmutz J."/>
            <person name="Shapiro H."/>
            <person name="Siaut M."/>
            <person name="Stanley M."/>
            <person name="Sussman M.R."/>
            <person name="Taylor A.R."/>
            <person name="Vardi A."/>
            <person name="von Dassow P."/>
            <person name="Vyverman W."/>
            <person name="Willis A."/>
            <person name="Wyrwicz L.S."/>
            <person name="Rokhsar D.S."/>
            <person name="Weissenbach J."/>
            <person name="Armbrust E.V."/>
            <person name="Green B.R."/>
            <person name="Van de Peer Y."/>
            <person name="Grigoriev I.V."/>
        </authorList>
    </citation>
    <scope>NUCLEOTIDE SEQUENCE [LARGE SCALE GENOMIC DNA]</scope>
    <source>
        <strain evidence="3 4">CCAP 1055/1</strain>
    </source>
</reference>
<dbReference type="PANTHER" id="PTHR10566">
    <property type="entry name" value="CHAPERONE-ACTIVITY OF BC1 COMPLEX CABC1 -RELATED"/>
    <property type="match status" value="1"/>
</dbReference>
<dbReference type="PANTHER" id="PTHR10566:SF113">
    <property type="entry name" value="PROTEIN ACTIVITY OF BC1 COMPLEX KINASE 7, CHLOROPLASTIC"/>
    <property type="match status" value="1"/>
</dbReference>
<sequence>MVPVYLDDFALQPLYCVQACPFPSIRIRPHCQYENQVDGPLLSSLARDGFPSTKGEWGEFWLRGNKESGVTNAARVTQAIEALGPTFVKFGQALSARPDIVPRELADALIVLQDNMQTFDTETARETIRSELQNKASTTALDAILTSLSEYPIAAASIGQVYKATLPGYGAVAIKVQRPGIHKTVEQDALLLKSVAAWLESLPAGVPGSNRPLVAAKLVDAVDEFMTRLFEELDYGNEATTWKRLQSSILFERSLCTEHVLVMEWIDGSKLTDTENGRGKAENLRLIETGIECTLSQLLDTGILHADPHSGNLIKVRTEEGMRLGYLDFGVLSTVPEQVRDGLVCAVVELVFARNVQAVADLFAEMQLLAPSVMANPLEKAALAAALNQILSDVLQFPSDEAIAEGVSPVPQLRFDVLLTSLFSLVTRFEFTLPPYFLNNARALATLEDLALVFLTYKE</sequence>
<dbReference type="KEGG" id="pti:PHATRDRAFT_45253"/>
<dbReference type="InterPro" id="IPR011009">
    <property type="entry name" value="Kinase-like_dom_sf"/>
</dbReference>
<dbReference type="Proteomes" id="UP000000759">
    <property type="component" value="Chromosome 6"/>
</dbReference>
<evidence type="ECO:0000313" key="4">
    <source>
        <dbReference type="Proteomes" id="UP000000759"/>
    </source>
</evidence>
<dbReference type="InterPro" id="IPR050154">
    <property type="entry name" value="UbiB_kinase"/>
</dbReference>
<feature type="domain" description="Protein kinase" evidence="2">
    <location>
        <begin position="147"/>
        <end position="459"/>
    </location>
</feature>
<proteinExistence type="inferred from homology"/>